<evidence type="ECO:0000256" key="1">
    <source>
        <dbReference type="ARBA" id="ARBA00023015"/>
    </source>
</evidence>
<dbReference type="OrthoDB" id="457376at2"/>
<keyword evidence="2" id="KW-0238">DNA-binding</keyword>
<dbReference type="SUPFAM" id="SSF64288">
    <property type="entry name" value="Chorismate lyase-like"/>
    <property type="match status" value="1"/>
</dbReference>
<protein>
    <submittedName>
        <fullName evidence="5">Transcriptional regulator</fullName>
    </submittedName>
</protein>
<dbReference type="Gene3D" id="3.40.1410.10">
    <property type="entry name" value="Chorismate lyase-like"/>
    <property type="match status" value="1"/>
</dbReference>
<dbReference type="RefSeq" id="WP_014185284.1">
    <property type="nucleotide sequence ID" value="NC_016584.1"/>
</dbReference>
<dbReference type="PANTHER" id="PTHR44846:SF1">
    <property type="entry name" value="MANNOSYL-D-GLYCERATE TRANSPORT_METABOLISM SYSTEM REPRESSOR MNGR-RELATED"/>
    <property type="match status" value="1"/>
</dbReference>
<proteinExistence type="predicted"/>
<keyword evidence="1" id="KW-0805">Transcription regulation</keyword>
<dbReference type="eggNOG" id="COG2188">
    <property type="taxonomic scope" value="Bacteria"/>
</dbReference>
<dbReference type="PANTHER" id="PTHR44846">
    <property type="entry name" value="MANNOSYL-D-GLYCERATE TRANSPORT/METABOLISM SYSTEM REPRESSOR MNGR-RELATED"/>
    <property type="match status" value="1"/>
</dbReference>
<dbReference type="InterPro" id="IPR011663">
    <property type="entry name" value="UTRA"/>
</dbReference>
<evidence type="ECO:0000313" key="5">
    <source>
        <dbReference type="EMBL" id="AET68476.1"/>
    </source>
</evidence>
<dbReference type="Proteomes" id="UP000006346">
    <property type="component" value="Chromosome"/>
</dbReference>
<dbReference type="InterPro" id="IPR000524">
    <property type="entry name" value="Tscrpt_reg_HTH_GntR"/>
</dbReference>
<dbReference type="GO" id="GO:0045892">
    <property type="term" value="P:negative regulation of DNA-templated transcription"/>
    <property type="evidence" value="ECO:0007669"/>
    <property type="project" value="TreeGrafter"/>
</dbReference>
<dbReference type="AlphaFoldDB" id="G7WGP0"/>
<accession>G7WGP0</accession>
<dbReference type="InterPro" id="IPR036390">
    <property type="entry name" value="WH_DNA-bd_sf"/>
</dbReference>
<reference evidence="5 6" key="2">
    <citation type="journal article" date="2012" name="J. Bacteriol.">
        <title>Complete genome sequences of Desulfosporosinus orientis DSM765T, Desulfosporosinus youngiae DSM17734T, Desulfosporosinus meridiei DSM13257T, and Desulfosporosinus acidiphilus DSM22704T.</title>
        <authorList>
            <person name="Pester M."/>
            <person name="Brambilla E."/>
            <person name="Alazard D."/>
            <person name="Rattei T."/>
            <person name="Weinmaier T."/>
            <person name="Han J."/>
            <person name="Lucas S."/>
            <person name="Lapidus A."/>
            <person name="Cheng J.F."/>
            <person name="Goodwin L."/>
            <person name="Pitluck S."/>
            <person name="Peters L."/>
            <person name="Ovchinnikova G."/>
            <person name="Teshima H."/>
            <person name="Detter J.C."/>
            <person name="Han C.S."/>
            <person name="Tapia R."/>
            <person name="Land M.L."/>
            <person name="Hauser L."/>
            <person name="Kyrpides N.C."/>
            <person name="Ivanova N.N."/>
            <person name="Pagani I."/>
            <person name="Huntmann M."/>
            <person name="Wei C.L."/>
            <person name="Davenport K.W."/>
            <person name="Daligault H."/>
            <person name="Chain P.S."/>
            <person name="Chen A."/>
            <person name="Mavromatis K."/>
            <person name="Markowitz V."/>
            <person name="Szeto E."/>
            <person name="Mikhailova N."/>
            <person name="Pati A."/>
            <person name="Wagner M."/>
            <person name="Woyke T."/>
            <person name="Ollivier B."/>
            <person name="Klenk H.P."/>
            <person name="Spring S."/>
            <person name="Loy A."/>
        </authorList>
    </citation>
    <scope>NUCLEOTIDE SEQUENCE [LARGE SCALE GENOMIC DNA]</scope>
    <source>
        <strain evidence="6">ATCC 19365 / DSM 765 / NCIMB 8382 / VKM B-1628</strain>
    </source>
</reference>
<dbReference type="STRING" id="768706.Desor_2948"/>
<dbReference type="SMART" id="SM00345">
    <property type="entry name" value="HTH_GNTR"/>
    <property type="match status" value="1"/>
</dbReference>
<dbReference type="PROSITE" id="PS50949">
    <property type="entry name" value="HTH_GNTR"/>
    <property type="match status" value="1"/>
</dbReference>
<feature type="domain" description="HTH gntR-type" evidence="4">
    <location>
        <begin position="8"/>
        <end position="76"/>
    </location>
</feature>
<evidence type="ECO:0000259" key="4">
    <source>
        <dbReference type="PROSITE" id="PS50949"/>
    </source>
</evidence>
<evidence type="ECO:0000313" key="6">
    <source>
        <dbReference type="Proteomes" id="UP000006346"/>
    </source>
</evidence>
<keyword evidence="3" id="KW-0804">Transcription</keyword>
<keyword evidence="6" id="KW-1185">Reference proteome</keyword>
<dbReference type="PRINTS" id="PR00035">
    <property type="entry name" value="HTHGNTR"/>
</dbReference>
<dbReference type="InterPro" id="IPR050679">
    <property type="entry name" value="Bact_HTH_transcr_reg"/>
</dbReference>
<dbReference type="Pfam" id="PF00392">
    <property type="entry name" value="GntR"/>
    <property type="match status" value="1"/>
</dbReference>
<evidence type="ECO:0000256" key="2">
    <source>
        <dbReference type="ARBA" id="ARBA00023125"/>
    </source>
</evidence>
<reference evidence="6" key="1">
    <citation type="submission" date="2011-11" db="EMBL/GenBank/DDBJ databases">
        <title>Complete sequence of Desulfosporosinus orientis DSM 765.</title>
        <authorList>
            <person name="Lucas S."/>
            <person name="Han J."/>
            <person name="Lapidus A."/>
            <person name="Cheng J.-F."/>
            <person name="Goodwin L."/>
            <person name="Pitluck S."/>
            <person name="Peters L."/>
            <person name="Ovchinnikova G."/>
            <person name="Teshima H."/>
            <person name="Detter J.C."/>
            <person name="Han C."/>
            <person name="Tapia R."/>
            <person name="Land M."/>
            <person name="Hauser L."/>
            <person name="Kyrpides N."/>
            <person name="Ivanova N."/>
            <person name="Pagani I."/>
            <person name="Pester M."/>
            <person name="Spring S."/>
            <person name="Ollivier B."/>
            <person name="Rattei T."/>
            <person name="Klenk H.-P."/>
            <person name="Wagner M."/>
            <person name="Loy A."/>
            <person name="Woyke T."/>
        </authorList>
    </citation>
    <scope>NUCLEOTIDE SEQUENCE [LARGE SCALE GENOMIC DNA]</scope>
    <source>
        <strain evidence="6">ATCC 19365 / DSM 765 / NCIMB 8382 / VKM B-1628</strain>
    </source>
</reference>
<dbReference type="GO" id="GO:0003700">
    <property type="term" value="F:DNA-binding transcription factor activity"/>
    <property type="evidence" value="ECO:0007669"/>
    <property type="project" value="InterPro"/>
</dbReference>
<evidence type="ECO:0000256" key="3">
    <source>
        <dbReference type="ARBA" id="ARBA00023163"/>
    </source>
</evidence>
<dbReference type="Pfam" id="PF07702">
    <property type="entry name" value="UTRA"/>
    <property type="match status" value="1"/>
</dbReference>
<dbReference type="GO" id="GO:0003677">
    <property type="term" value="F:DNA binding"/>
    <property type="evidence" value="ECO:0007669"/>
    <property type="project" value="UniProtKB-KW"/>
</dbReference>
<organism evidence="5 6">
    <name type="scientific">Desulfosporosinus orientis (strain ATCC 19365 / DSM 765 / NCIMB 8382 / VKM B-1628 / Singapore I)</name>
    <name type="common">Desulfotomaculum orientis</name>
    <dbReference type="NCBI Taxonomy" id="768706"/>
    <lineage>
        <taxon>Bacteria</taxon>
        <taxon>Bacillati</taxon>
        <taxon>Bacillota</taxon>
        <taxon>Clostridia</taxon>
        <taxon>Eubacteriales</taxon>
        <taxon>Desulfitobacteriaceae</taxon>
        <taxon>Desulfosporosinus</taxon>
    </lineage>
</organism>
<dbReference type="PATRIC" id="fig|768706.3.peg.2960"/>
<dbReference type="SMART" id="SM00866">
    <property type="entry name" value="UTRA"/>
    <property type="match status" value="1"/>
</dbReference>
<name>G7WGP0_DESOD</name>
<gene>
    <name evidence="5" type="ordered locus">Desor_2948</name>
</gene>
<dbReference type="HOGENOM" id="CLU_063236_4_2_9"/>
<sequence length="243" mass="26888">MKTNRDFMPVYYQLADDLKQQIEAGELKPGDAVPSESQLVNDYGISRVTVRRGLAILLEAGLIETIKGIGNFVAKPKLNQVTLTFQENDPLNENSFIYQLLEVKRISADEIIAGKLGVGEGTKVFLIRRLINSDDGPVGVDMKYLPYIKGQPILENEIEYADFPAIVAKHTNVTIHKIEMSIAAAPLNDEEGELLKTLAGHPALCIHRAFYAKDGRTLGFSKTIYRGEAFELSAVSYPYSAKV</sequence>
<dbReference type="SUPFAM" id="SSF46785">
    <property type="entry name" value="Winged helix' DNA-binding domain"/>
    <property type="match status" value="1"/>
</dbReference>
<dbReference type="InterPro" id="IPR028978">
    <property type="entry name" value="Chorismate_lyase_/UTRA_dom_sf"/>
</dbReference>
<dbReference type="KEGG" id="dor:Desor_2948"/>
<dbReference type="Gene3D" id="1.10.10.10">
    <property type="entry name" value="Winged helix-like DNA-binding domain superfamily/Winged helix DNA-binding domain"/>
    <property type="match status" value="1"/>
</dbReference>
<dbReference type="InterPro" id="IPR036388">
    <property type="entry name" value="WH-like_DNA-bd_sf"/>
</dbReference>
<dbReference type="EMBL" id="CP003108">
    <property type="protein sequence ID" value="AET68476.1"/>
    <property type="molecule type" value="Genomic_DNA"/>
</dbReference>
<dbReference type="CDD" id="cd07377">
    <property type="entry name" value="WHTH_GntR"/>
    <property type="match status" value="1"/>
</dbReference>